<organism evidence="1 2">
    <name type="scientific">Xenorhabdus cabanillasii JM26</name>
    <dbReference type="NCBI Taxonomy" id="1427517"/>
    <lineage>
        <taxon>Bacteria</taxon>
        <taxon>Pseudomonadati</taxon>
        <taxon>Pseudomonadota</taxon>
        <taxon>Gammaproteobacteria</taxon>
        <taxon>Enterobacterales</taxon>
        <taxon>Morganellaceae</taxon>
        <taxon>Xenorhabdus</taxon>
    </lineage>
</organism>
<evidence type="ECO:0000313" key="2">
    <source>
        <dbReference type="Proteomes" id="UP000019197"/>
    </source>
</evidence>
<dbReference type="Proteomes" id="UP000019197">
    <property type="component" value="Unassembled WGS sequence"/>
</dbReference>
<protein>
    <submittedName>
        <fullName evidence="1">Uncharacterized protein</fullName>
    </submittedName>
</protein>
<gene>
    <name evidence="1" type="ORF">XCR1_970052</name>
</gene>
<name>W1JCB4_9GAMM</name>
<dbReference type="EMBL" id="CBXE010000494">
    <property type="protein sequence ID" value="CDL87736.1"/>
    <property type="molecule type" value="Genomic_DNA"/>
</dbReference>
<dbReference type="AlphaFoldDB" id="W1JCB4"/>
<proteinExistence type="predicted"/>
<reference evidence="1 2" key="1">
    <citation type="submission" date="2013-11" db="EMBL/GenBank/DDBJ databases">
        <title>Draft genome sequence and annotation of the entomopathogenic bacterium, Xenorhabdus cabanillasi strain JM26.</title>
        <authorList>
            <person name="Gualtieri M."/>
            <person name="Ogier J.C."/>
            <person name="Pages S."/>
            <person name="Givaudan A."/>
            <person name="Gaudriault S."/>
        </authorList>
    </citation>
    <scope>NUCLEOTIDE SEQUENCE [LARGE SCALE GENOMIC DNA]</scope>
    <source>
        <strain evidence="1 2">JM26</strain>
    </source>
</reference>
<sequence>MFNSSLQKALLIVVYICTEYKISREGNCSGSLQSKLFFIVNAMFIKISLFHTRYAGVCNEIMLGQSVVNKYFSAFLDLPIENIFL</sequence>
<comment type="caution">
    <text evidence="1">The sequence shown here is derived from an EMBL/GenBank/DDBJ whole genome shotgun (WGS) entry which is preliminary data.</text>
</comment>
<evidence type="ECO:0000313" key="1">
    <source>
        <dbReference type="EMBL" id="CDL87736.1"/>
    </source>
</evidence>
<accession>W1JCB4</accession>